<proteinExistence type="inferred from homology"/>
<evidence type="ECO:0000313" key="3">
    <source>
        <dbReference type="EMBL" id="RZU41187.1"/>
    </source>
</evidence>
<dbReference type="Proteomes" id="UP000292958">
    <property type="component" value="Unassembled WGS sequence"/>
</dbReference>
<accession>A0A4Q7YTU8</accession>
<dbReference type="RefSeq" id="WP_207231728.1">
    <property type="nucleotide sequence ID" value="NZ_SHKW01000001.1"/>
</dbReference>
<evidence type="ECO:0000313" key="4">
    <source>
        <dbReference type="Proteomes" id="UP000292958"/>
    </source>
</evidence>
<dbReference type="AlphaFoldDB" id="A0A4Q7YTU8"/>
<gene>
    <name evidence="3" type="ORF">BDD14_2689</name>
</gene>
<comment type="similarity">
    <text evidence="1">Belongs to the UPF0337 (CsbD) family.</text>
</comment>
<keyword evidence="4" id="KW-1185">Reference proteome</keyword>
<comment type="caution">
    <text evidence="3">The sequence shown here is derived from an EMBL/GenBank/DDBJ whole genome shotgun (WGS) entry which is preliminary data.</text>
</comment>
<evidence type="ECO:0000259" key="2">
    <source>
        <dbReference type="Pfam" id="PF05532"/>
    </source>
</evidence>
<sequence length="109" mass="11552">MRGLPWLLAGTAIGAGVAMLVLNEWEQEYDTGYDSVDRAARKTFGWGTRQRAEGKIGSVIGSVKEGVGRFTGDPDLAAEGTLDKVAGRAKDTAGEFGQAAAQTIHDLNR</sequence>
<dbReference type="InterPro" id="IPR036629">
    <property type="entry name" value="YjbJ_sf"/>
</dbReference>
<name>A0A4Q7YTU8_9BACT</name>
<feature type="domain" description="CsbD-like" evidence="2">
    <location>
        <begin position="51"/>
        <end position="100"/>
    </location>
</feature>
<dbReference type="Gene3D" id="1.10.1470.10">
    <property type="entry name" value="YjbJ"/>
    <property type="match status" value="1"/>
</dbReference>
<reference evidence="3 4" key="1">
    <citation type="submission" date="2019-02" db="EMBL/GenBank/DDBJ databases">
        <title>Genomic Encyclopedia of Archaeal and Bacterial Type Strains, Phase II (KMG-II): from individual species to whole genera.</title>
        <authorList>
            <person name="Goeker M."/>
        </authorList>
    </citation>
    <scope>NUCLEOTIDE SEQUENCE [LARGE SCALE GENOMIC DNA]</scope>
    <source>
        <strain evidence="3 4">DSM 18101</strain>
    </source>
</reference>
<organism evidence="3 4">
    <name type="scientific">Edaphobacter modestus</name>
    <dbReference type="NCBI Taxonomy" id="388466"/>
    <lineage>
        <taxon>Bacteria</taxon>
        <taxon>Pseudomonadati</taxon>
        <taxon>Acidobacteriota</taxon>
        <taxon>Terriglobia</taxon>
        <taxon>Terriglobales</taxon>
        <taxon>Acidobacteriaceae</taxon>
        <taxon>Edaphobacter</taxon>
    </lineage>
</organism>
<dbReference type="EMBL" id="SHKW01000001">
    <property type="protein sequence ID" value="RZU41187.1"/>
    <property type="molecule type" value="Genomic_DNA"/>
</dbReference>
<dbReference type="Pfam" id="PF05532">
    <property type="entry name" value="CsbD"/>
    <property type="match status" value="1"/>
</dbReference>
<protein>
    <submittedName>
        <fullName evidence="3">Uncharacterized protein YjbJ (UPF0337 family)</fullName>
    </submittedName>
</protein>
<dbReference type="InterPro" id="IPR008462">
    <property type="entry name" value="CsbD"/>
</dbReference>
<dbReference type="SUPFAM" id="SSF69047">
    <property type="entry name" value="Hypothetical protein YjbJ"/>
    <property type="match status" value="1"/>
</dbReference>
<evidence type="ECO:0000256" key="1">
    <source>
        <dbReference type="ARBA" id="ARBA00009129"/>
    </source>
</evidence>